<dbReference type="OrthoDB" id="512920at2759"/>
<dbReference type="SUPFAM" id="SSF53756">
    <property type="entry name" value="UDP-Glycosyltransferase/glycogen phosphorylase"/>
    <property type="match status" value="1"/>
</dbReference>
<keyword evidence="3" id="KW-0328">Glycosyltransferase</keyword>
<feature type="transmembrane region" description="Helical" evidence="8">
    <location>
        <begin position="2298"/>
        <end position="2318"/>
    </location>
</feature>
<dbReference type="InterPro" id="IPR058659">
    <property type="entry name" value="Mok11-13/Ags1-like_CBM"/>
</dbReference>
<proteinExistence type="inferred from homology"/>
<feature type="transmembrane region" description="Helical" evidence="8">
    <location>
        <begin position="2373"/>
        <end position="2392"/>
    </location>
</feature>
<feature type="transmembrane region" description="Helical" evidence="8">
    <location>
        <begin position="2325"/>
        <end position="2344"/>
    </location>
</feature>
<dbReference type="Pfam" id="PF00128">
    <property type="entry name" value="Alpha-amylase"/>
    <property type="match status" value="1"/>
</dbReference>
<dbReference type="SMART" id="SM00642">
    <property type="entry name" value="Aamy"/>
    <property type="match status" value="1"/>
</dbReference>
<evidence type="ECO:0000313" key="11">
    <source>
        <dbReference type="EMBL" id="KAF2178971.1"/>
    </source>
</evidence>
<feature type="transmembrane region" description="Helical" evidence="8">
    <location>
        <begin position="2101"/>
        <end position="2122"/>
    </location>
</feature>
<feature type="transmembrane region" description="Helical" evidence="8">
    <location>
        <begin position="2034"/>
        <end position="2057"/>
    </location>
</feature>
<reference evidence="11" key="1">
    <citation type="journal article" date="2020" name="Stud. Mycol.">
        <title>101 Dothideomycetes genomes: a test case for predicting lifestyles and emergence of pathogens.</title>
        <authorList>
            <person name="Haridas S."/>
            <person name="Albert R."/>
            <person name="Binder M."/>
            <person name="Bloem J."/>
            <person name="Labutti K."/>
            <person name="Salamov A."/>
            <person name="Andreopoulos B."/>
            <person name="Baker S."/>
            <person name="Barry K."/>
            <person name="Bills G."/>
            <person name="Bluhm B."/>
            <person name="Cannon C."/>
            <person name="Castanera R."/>
            <person name="Culley D."/>
            <person name="Daum C."/>
            <person name="Ezra D."/>
            <person name="Gonzalez J."/>
            <person name="Henrissat B."/>
            <person name="Kuo A."/>
            <person name="Liang C."/>
            <person name="Lipzen A."/>
            <person name="Lutzoni F."/>
            <person name="Magnuson J."/>
            <person name="Mondo S."/>
            <person name="Nolan M."/>
            <person name="Ohm R."/>
            <person name="Pangilinan J."/>
            <person name="Park H.-J."/>
            <person name="Ramirez L."/>
            <person name="Alfaro M."/>
            <person name="Sun H."/>
            <person name="Tritt A."/>
            <person name="Yoshinaga Y."/>
            <person name="Zwiers L.-H."/>
            <person name="Turgeon B."/>
            <person name="Goodwin S."/>
            <person name="Spatafora J."/>
            <person name="Crous P."/>
            <person name="Grigoriev I."/>
        </authorList>
    </citation>
    <scope>NUCLEOTIDE SEQUENCE</scope>
    <source>
        <strain evidence="11">CBS 207.26</strain>
    </source>
</reference>
<dbReference type="Proteomes" id="UP000800200">
    <property type="component" value="Unassembled WGS sequence"/>
</dbReference>
<feature type="transmembrane region" description="Helical" evidence="8">
    <location>
        <begin position="2186"/>
        <end position="2204"/>
    </location>
</feature>
<evidence type="ECO:0000256" key="5">
    <source>
        <dbReference type="ARBA" id="ARBA00023316"/>
    </source>
</evidence>
<keyword evidence="8" id="KW-0472">Membrane</keyword>
<evidence type="ECO:0000256" key="4">
    <source>
        <dbReference type="ARBA" id="ARBA00022679"/>
    </source>
</evidence>
<dbReference type="SUPFAM" id="SSF51445">
    <property type="entry name" value="(Trans)glycosidases"/>
    <property type="match status" value="1"/>
</dbReference>
<feature type="transmembrane region" description="Helical" evidence="8">
    <location>
        <begin position="2142"/>
        <end position="2165"/>
    </location>
</feature>
<dbReference type="FunFam" id="3.40.50.2000:FF:000058">
    <property type="entry name" value="Alpha-1,3-glucan synthase Ags1"/>
    <property type="match status" value="1"/>
</dbReference>
<dbReference type="EC" id="2.4.1.183" evidence="2"/>
<feature type="region of interest" description="Disordered" evidence="7">
    <location>
        <begin position="1673"/>
        <end position="1778"/>
    </location>
</feature>
<dbReference type="Gene3D" id="3.20.20.80">
    <property type="entry name" value="Glycosidases"/>
    <property type="match status" value="1"/>
</dbReference>
<feature type="transmembrane region" description="Helical" evidence="8">
    <location>
        <begin position="1076"/>
        <end position="1101"/>
    </location>
</feature>
<dbReference type="InterPro" id="IPR001296">
    <property type="entry name" value="Glyco_trans_1"/>
</dbReference>
<dbReference type="Pfam" id="PF00534">
    <property type="entry name" value="Glycos_transf_1"/>
    <property type="match status" value="1"/>
</dbReference>
<dbReference type="GO" id="GO:0070600">
    <property type="term" value="P:fungal-type cell wall (1-&gt;3)-alpha-glucan biosynthetic process"/>
    <property type="evidence" value="ECO:0007669"/>
    <property type="project" value="TreeGrafter"/>
</dbReference>
<evidence type="ECO:0000256" key="2">
    <source>
        <dbReference type="ARBA" id="ARBA00012688"/>
    </source>
</evidence>
<keyword evidence="8" id="KW-0812">Transmembrane</keyword>
<keyword evidence="4 11" id="KW-0808">Transferase</keyword>
<dbReference type="PANTHER" id="PTHR47182:SF2">
    <property type="entry name" value="CELL WALL ALPHA-1,3-GLUCAN SYNTHASE AGS1"/>
    <property type="match status" value="1"/>
</dbReference>
<dbReference type="Pfam" id="PF26127">
    <property type="entry name" value="12TM_Mok13"/>
    <property type="match status" value="1"/>
</dbReference>
<evidence type="ECO:0000313" key="12">
    <source>
        <dbReference type="Proteomes" id="UP000800200"/>
    </source>
</evidence>
<feature type="chain" id="PRO_5025428080" description="alpha-1,3-glucan synthase" evidence="9">
    <location>
        <begin position="20"/>
        <end position="2400"/>
    </location>
</feature>
<feature type="region of interest" description="Disordered" evidence="7">
    <location>
        <begin position="1804"/>
        <end position="1824"/>
    </location>
</feature>
<evidence type="ECO:0000256" key="1">
    <source>
        <dbReference type="ARBA" id="ARBA00006122"/>
    </source>
</evidence>
<comment type="similarity">
    <text evidence="1">Belongs to the glycosyltransferase group 1 family.</text>
</comment>
<dbReference type="InterPro" id="IPR017853">
    <property type="entry name" value="GH"/>
</dbReference>
<keyword evidence="9" id="KW-0732">Signal</keyword>
<dbReference type="Pfam" id="PF08323">
    <property type="entry name" value="Glyco_transf_5"/>
    <property type="match status" value="1"/>
</dbReference>
<keyword evidence="8" id="KW-1133">Transmembrane helix</keyword>
<keyword evidence="12" id="KW-1185">Reference proteome</keyword>
<sequence>MVWGCVAVLLIALPTAITALRYDPEHVGYNLNENKIATEPADYWGEWDNHSYNPSPANWRMPFYVLTIDRYVDGDPSNDDANGTVFEHNWMSNQFRFGGDVRGLQHNLDYIQGIGIKAIYLTGSPFLNMPWSGDGYGPLDFTLLDRHHGTIDDWRALVTEIHRRDMYIVMDNTMATMGDLISFQGFVNASAPFNFHEYDFLWKGDRRYHDFQPGNSVNTSCEYPRMWGQDGWPLTKNITDQMDQCKESEFDLYGDMKGTGAYPSYISQLSKFASVQDRLREWRNDVFDKIKVMSCIQIAMLDIDGIRMDKALQTTPDKMAEFSDYQRQCARKRGKDNFLMVGEIVGNPALAAVYVGRGKQPDQYIETTKTSSKNVTMRLLATDESDNNSFIRPFGLSALDGAAFHYDIYGAMTRFLGLDGPWGAAGVDWVDQWTRMLSSNDMVNANTGEFDPRHMFGMTGQDVFRWPALANGTQRQLLGFFITILELPGVPMTFFGEEQNYYILENLANDYVFGRMPMASARAWQLHGCYNLSQTVYVDMPFNSSGYGCIDDSISLDHRDPSHPLRNVFKRLYELRRQFPTLNDGFYLLTLSSRTYDTYLPGSQGIPSPHGIWSVYRGRIEGFQDFTGIGQENQGVWMIFHNENKTVNYTFDCQNQSQSQALVSAFPSGMTVKNLFYPYEEYTLEASRFKYGIENSSEFNGCLPRLDLVPWEYKAFVPKDKWLTPAPTITRVVPGHDSRLQSTVEFGEQETVAMQIRFSSEMSCDSVSSSLKIDSTTQDGRTARLTSSVVCLTADADPPRHVGEIATAWIFRAELENVSNGVHTFTVNNATTKDGQLYTNTVDRFMFRIGKSDNPMIFPLTANYTRNLLHKDPTTGKLYISPKAAGADKFRYSLNWGSSYSSWLDYTGANTSLTVQPWSGTKTQEWSGEHVIVHYWSAMTGSIDHVQHADLDRGSLPPRRWPHAFIQGSWNQYGYDGGLSNEMTLGSDGLWKFNLAAEWPTDLVVNVWGMNPDGIPDKSQALGDVDGDLVLDWVPPDSLAKNVVNVTDDPSKGHTGFQIIVNDGNYHYRLVSIGSAWIQMVLAILLGLIPIVTAVLGIWIFKTSFYHIKFNEIGIGEDNSTFDLVSLLPKLQDHDHLRDSVANILDKTKLAPRYLVTLRNESTDSLAVENNSDNRRTVLIATMEYEIEDWNIKVKIGGLGVMASLMGKSLGHQDLIWVVPCIGDIDYPTDFAAERMDVMILGNPYEISVQYHTLRNITFVLLDAPVFRKQTKAEPYPARMDDLDSAIYYSAWNQCIAEAIKRFNVDLYHINDYHGAVAPLYLLPEVIPVVLSLHNAEFQGLWSLRTPAEMDEICLVYNLERGVVEEYVQYGEIFNLLHAAASYLRIHQKGFGAVGVSAKYGKRAFARYPIFWGLTKVGSLPNPDPTDVAQWDGVIPKKDEIVIDSVMEAARGDLRRQAQEWAGLNIDPNAELFVFVGRWSQQKGIDLIADVFFSILDKHPTTQLICVGPVIDLYGKFAALKLQKMMAKYPGRVYSKPEFTALPPCLFTGAEFALIPSRDEPFGLVAVEFGRKGALGVGARVGGLGQMPGWWFTIESTTSQHLIHQFKLAIRDALATKADVRAMMRARSLLQRFPVAQWIEDLEKLQSAAIQISIHQKQRSDIHSIFRSLGVTGGQTTPAMTAPNTAPSTAPNSASNSRAPSPYRDGPGHSSGRERKRRSSRGRSPDARPRDSLGTLPPAKSTRQRQPSPSIWVSLPEEHGHEINPSGSPAEREYESDARGSIQALGEHGADTHAHGATQNTGQLLHASYSPGPSMPGTPTAEDGLLPFEQAYDQTSTKRRLSVRSMIGGRKDFTLQKIDPFFTDSTLLYYNNFEKMLNSVDAKSSEDELCIEKYLIKSEKQWFFRFHRAKLGMSAPAACSSPSVFGLPWGGNEDEGSIDGSDYSPEGSVSEEFVMWEDYVAPTGLRKLLQRKIGDWQLYCFLLAFGQIIAANSYQITLLTGEDGQAAVKLYIVALIYLLASLFWWLLFRKLKSIYVLALPFLFYGVAFFVVGIAPYTQSLGARAWTYNIATGFYAFASASGSFFFSLNFGTEGGTPTETWALRACLIQGTQQIYVALLWYWGSSLTRLSKAGVKASSLLTSTRTITAITTPIAVFLWTVGLILFFGLPKYYRQNPGKVPSFYTSLLRRKVVLWFFIMVLIQNYWLSAPYGRNWRYLWSSQHAPIWAVVLLLLLFFIVIWALALLILGILSKQHSWILPIFSIGLGAPRWAQILWATSNIGLYVPLGSRVTGALLGRCLWLWLGVLDALQGVGFGMILLQTLTRFHVAFTLVAAQVIGSVATIMARATAPDSTSPGAVFPNFALGLENGLRKPWFWVALILQLLISAGYFKVFRKEQLFKP</sequence>
<organism evidence="11 12">
    <name type="scientific">Zopfia rhizophila CBS 207.26</name>
    <dbReference type="NCBI Taxonomy" id="1314779"/>
    <lineage>
        <taxon>Eukaryota</taxon>
        <taxon>Fungi</taxon>
        <taxon>Dikarya</taxon>
        <taxon>Ascomycota</taxon>
        <taxon>Pezizomycotina</taxon>
        <taxon>Dothideomycetes</taxon>
        <taxon>Dothideomycetes incertae sedis</taxon>
        <taxon>Zopfiaceae</taxon>
        <taxon>Zopfia</taxon>
    </lineage>
</organism>
<feature type="transmembrane region" description="Helical" evidence="8">
    <location>
        <begin position="2069"/>
        <end position="2089"/>
    </location>
</feature>
<dbReference type="GO" id="GO:0047657">
    <property type="term" value="F:alpha-1,3-glucan synthase activity"/>
    <property type="evidence" value="ECO:0007669"/>
    <property type="project" value="UniProtKB-EC"/>
</dbReference>
<evidence type="ECO:0000259" key="10">
    <source>
        <dbReference type="SMART" id="SM00642"/>
    </source>
</evidence>
<evidence type="ECO:0000256" key="6">
    <source>
        <dbReference type="ARBA" id="ARBA00048960"/>
    </source>
</evidence>
<dbReference type="InterPro" id="IPR013534">
    <property type="entry name" value="Starch_synth_cat_dom"/>
</dbReference>
<dbReference type="PANTHER" id="PTHR47182">
    <property type="entry name" value="CELL WALL ALPHA-1,3-GLUCAN SYNTHASE AGS1-RELATED"/>
    <property type="match status" value="1"/>
</dbReference>
<dbReference type="InterPro" id="IPR006047">
    <property type="entry name" value="GH13_cat_dom"/>
</dbReference>
<dbReference type="GO" id="GO:0009277">
    <property type="term" value="C:fungal-type cell wall"/>
    <property type="evidence" value="ECO:0007669"/>
    <property type="project" value="TreeGrafter"/>
</dbReference>
<feature type="signal peptide" evidence="9">
    <location>
        <begin position="1"/>
        <end position="19"/>
    </location>
</feature>
<dbReference type="Pfam" id="PF26114">
    <property type="entry name" value="Ig_2_Mok13"/>
    <property type="match status" value="1"/>
</dbReference>
<evidence type="ECO:0000256" key="3">
    <source>
        <dbReference type="ARBA" id="ARBA00022676"/>
    </source>
</evidence>
<dbReference type="FunFam" id="3.40.50.2000:FF:000052">
    <property type="entry name" value="Alpha-1,3-glucan synthase Ags2"/>
    <property type="match status" value="1"/>
</dbReference>
<accession>A0A6A6DHL2</accession>
<feature type="domain" description="Glycosyl hydrolase family 13 catalytic" evidence="10">
    <location>
        <begin position="65"/>
        <end position="522"/>
    </location>
</feature>
<feature type="transmembrane region" description="Helical" evidence="8">
    <location>
        <begin position="2008"/>
        <end position="2027"/>
    </location>
</feature>
<keyword evidence="5" id="KW-0961">Cell wall biogenesis/degradation</keyword>
<evidence type="ECO:0000256" key="7">
    <source>
        <dbReference type="SAM" id="MobiDB-lite"/>
    </source>
</evidence>
<comment type="catalytic activity">
    <reaction evidence="6">
        <text>[(1-&gt;3)-alpha-D-glucosyl](n) + UDP-alpha-D-glucose = [(1-&gt;3)-alpha-D-glucosyl](n+1) + UDP + H(+)</text>
        <dbReference type="Rhea" id="RHEA:19749"/>
        <dbReference type="Rhea" id="RHEA-COMP:11150"/>
        <dbReference type="Rhea" id="RHEA-COMP:11151"/>
        <dbReference type="ChEBI" id="CHEBI:15378"/>
        <dbReference type="ChEBI" id="CHEBI:28100"/>
        <dbReference type="ChEBI" id="CHEBI:58223"/>
        <dbReference type="ChEBI" id="CHEBI:58885"/>
        <dbReference type="EC" id="2.4.1.183"/>
    </reaction>
</comment>
<dbReference type="InterPro" id="IPR058654">
    <property type="entry name" value="Mok11-14/Ags1-like_TM"/>
</dbReference>
<dbReference type="Pfam" id="PF26108">
    <property type="entry name" value="GH_Mok13"/>
    <property type="match status" value="1"/>
</dbReference>
<protein>
    <recommendedName>
        <fullName evidence="2">alpha-1,3-glucan synthase</fullName>
        <ecNumber evidence="2">2.4.1.183</ecNumber>
    </recommendedName>
</protein>
<dbReference type="InterPro" id="IPR058656">
    <property type="entry name" value="Mok11-13/Ags1-like_GH"/>
</dbReference>
<evidence type="ECO:0000256" key="9">
    <source>
        <dbReference type="SAM" id="SignalP"/>
    </source>
</evidence>
<feature type="compositionally biased region" description="Low complexity" evidence="7">
    <location>
        <begin position="1676"/>
        <end position="1702"/>
    </location>
</feature>
<dbReference type="InterPro" id="IPR058658">
    <property type="entry name" value="Mok11-13/Ags1-like_Ig_2"/>
</dbReference>
<name>A0A6A6DHL2_9PEZI</name>
<dbReference type="InterPro" id="IPR058657">
    <property type="entry name" value="Mok11-13/Ags1-like_Ig"/>
</dbReference>
<dbReference type="CDD" id="cd03791">
    <property type="entry name" value="GT5_Glycogen_synthase_DULL1-like"/>
    <property type="match status" value="1"/>
</dbReference>
<dbReference type="Pfam" id="PF26111">
    <property type="entry name" value="Ig_Mok13"/>
    <property type="match status" value="1"/>
</dbReference>
<dbReference type="Gene3D" id="3.40.50.2000">
    <property type="entry name" value="Glycogen Phosphorylase B"/>
    <property type="match status" value="2"/>
</dbReference>
<feature type="transmembrane region" description="Helical" evidence="8">
    <location>
        <begin position="2224"/>
        <end position="2249"/>
    </location>
</feature>
<gene>
    <name evidence="11" type="ORF">K469DRAFT_597832</name>
</gene>
<evidence type="ECO:0000256" key="8">
    <source>
        <dbReference type="SAM" id="Phobius"/>
    </source>
</evidence>
<dbReference type="Pfam" id="PF26122">
    <property type="entry name" value="CBM_Mok13"/>
    <property type="match status" value="1"/>
</dbReference>
<dbReference type="EMBL" id="ML994671">
    <property type="protein sequence ID" value="KAF2178971.1"/>
    <property type="molecule type" value="Genomic_DNA"/>
</dbReference>
<feature type="transmembrane region" description="Helical" evidence="8">
    <location>
        <begin position="1976"/>
        <end position="1996"/>
    </location>
</feature>
<dbReference type="InterPro" id="IPR058655">
    <property type="entry name" value="Mok11-14/Ags1-like"/>
</dbReference>